<protein>
    <submittedName>
        <fullName evidence="3">Putative Uroporphyrin-III C-methyltransferase</fullName>
    </submittedName>
</protein>
<dbReference type="GO" id="GO:0008168">
    <property type="term" value="F:methyltransferase activity"/>
    <property type="evidence" value="ECO:0007669"/>
    <property type="project" value="UniProtKB-KW"/>
</dbReference>
<keyword evidence="2" id="KW-1133">Transmembrane helix</keyword>
<accession>A0A3M6AD91</accession>
<sequence>MSETALPKDEESVLKTPAPKPDPVRAERTGSRSSGLVFLALLLGIAGVAVAGWGVWQLR</sequence>
<organism evidence="3 4">
    <name type="scientific">Pseudomonas savastanoi</name>
    <name type="common">Pseudomonas syringae pv. savastanoi</name>
    <dbReference type="NCBI Taxonomy" id="29438"/>
    <lineage>
        <taxon>Bacteria</taxon>
        <taxon>Pseudomonadati</taxon>
        <taxon>Pseudomonadota</taxon>
        <taxon>Gammaproteobacteria</taxon>
        <taxon>Pseudomonadales</taxon>
        <taxon>Pseudomonadaceae</taxon>
        <taxon>Pseudomonas</taxon>
    </lineage>
</organism>
<feature type="compositionally biased region" description="Basic and acidic residues" evidence="1">
    <location>
        <begin position="1"/>
        <end position="13"/>
    </location>
</feature>
<evidence type="ECO:0000313" key="3">
    <source>
        <dbReference type="EMBL" id="RMV17301.1"/>
    </source>
</evidence>
<keyword evidence="2" id="KW-0472">Membrane</keyword>
<keyword evidence="2" id="KW-0812">Transmembrane</keyword>
<feature type="non-terminal residue" evidence="3">
    <location>
        <position position="59"/>
    </location>
</feature>
<reference evidence="3 4" key="1">
    <citation type="submission" date="2018-08" db="EMBL/GenBank/DDBJ databases">
        <title>Recombination of ecologically and evolutionarily significant loci maintains genetic cohesion in the Pseudomonas syringae species complex.</title>
        <authorList>
            <person name="Dillon M."/>
            <person name="Thakur S."/>
            <person name="Almeida R.N.D."/>
            <person name="Weir B.S."/>
            <person name="Guttman D.S."/>
        </authorList>
    </citation>
    <scope>NUCLEOTIDE SEQUENCE [LARGE SCALE GENOMIC DNA]</scope>
    <source>
        <strain evidence="3 4">ICMP 11899</strain>
    </source>
</reference>
<evidence type="ECO:0000256" key="2">
    <source>
        <dbReference type="SAM" id="Phobius"/>
    </source>
</evidence>
<gene>
    <name evidence="3" type="ORF">ALP17_04997</name>
</gene>
<evidence type="ECO:0000313" key="4">
    <source>
        <dbReference type="Proteomes" id="UP000270795"/>
    </source>
</evidence>
<keyword evidence="3" id="KW-0489">Methyltransferase</keyword>
<dbReference type="EMBL" id="RBUM01000165">
    <property type="protein sequence ID" value="RMV17301.1"/>
    <property type="molecule type" value="Genomic_DNA"/>
</dbReference>
<evidence type="ECO:0000256" key="1">
    <source>
        <dbReference type="SAM" id="MobiDB-lite"/>
    </source>
</evidence>
<name>A0A3M6AD91_PSESS</name>
<dbReference type="Proteomes" id="UP000270795">
    <property type="component" value="Unassembled WGS sequence"/>
</dbReference>
<dbReference type="GO" id="GO:0032259">
    <property type="term" value="P:methylation"/>
    <property type="evidence" value="ECO:0007669"/>
    <property type="project" value="UniProtKB-KW"/>
</dbReference>
<keyword evidence="3" id="KW-0808">Transferase</keyword>
<proteinExistence type="predicted"/>
<feature type="region of interest" description="Disordered" evidence="1">
    <location>
        <begin position="1"/>
        <end position="31"/>
    </location>
</feature>
<feature type="transmembrane region" description="Helical" evidence="2">
    <location>
        <begin position="35"/>
        <end position="56"/>
    </location>
</feature>
<dbReference type="AlphaFoldDB" id="A0A3M6AD91"/>
<comment type="caution">
    <text evidence="3">The sequence shown here is derived from an EMBL/GenBank/DDBJ whole genome shotgun (WGS) entry which is preliminary data.</text>
</comment>